<dbReference type="EMBL" id="CP111014">
    <property type="protein sequence ID" value="WAQ98084.1"/>
    <property type="molecule type" value="Genomic_DNA"/>
</dbReference>
<evidence type="ECO:0000313" key="2">
    <source>
        <dbReference type="Proteomes" id="UP001164746"/>
    </source>
</evidence>
<protein>
    <submittedName>
        <fullName evidence="1">Uncharacterized protein</fullName>
    </submittedName>
</protein>
<organism evidence="1 2">
    <name type="scientific">Mya arenaria</name>
    <name type="common">Soft-shell clam</name>
    <dbReference type="NCBI Taxonomy" id="6604"/>
    <lineage>
        <taxon>Eukaryota</taxon>
        <taxon>Metazoa</taxon>
        <taxon>Spiralia</taxon>
        <taxon>Lophotrochozoa</taxon>
        <taxon>Mollusca</taxon>
        <taxon>Bivalvia</taxon>
        <taxon>Autobranchia</taxon>
        <taxon>Heteroconchia</taxon>
        <taxon>Euheterodonta</taxon>
        <taxon>Imparidentia</taxon>
        <taxon>Neoheterodontei</taxon>
        <taxon>Myida</taxon>
        <taxon>Myoidea</taxon>
        <taxon>Myidae</taxon>
        <taxon>Mya</taxon>
    </lineage>
</organism>
<proteinExistence type="predicted"/>
<name>A0ABY7DK62_MYAAR</name>
<accession>A0ABY7DK62</accession>
<reference evidence="1" key="1">
    <citation type="submission" date="2022-11" db="EMBL/GenBank/DDBJ databases">
        <title>Centuries of genome instability and evolution in soft-shell clam transmissible cancer (bioRxiv).</title>
        <authorList>
            <person name="Hart S.F.M."/>
            <person name="Yonemitsu M.A."/>
            <person name="Giersch R.M."/>
            <person name="Beal B.F."/>
            <person name="Arriagada G."/>
            <person name="Davis B.W."/>
            <person name="Ostrander E.A."/>
            <person name="Goff S.P."/>
            <person name="Metzger M.J."/>
        </authorList>
    </citation>
    <scope>NUCLEOTIDE SEQUENCE</scope>
    <source>
        <strain evidence="1">MELC-2E11</strain>
        <tissue evidence="1">Siphon/mantle</tissue>
    </source>
</reference>
<feature type="non-terminal residue" evidence="1">
    <location>
        <position position="1"/>
    </location>
</feature>
<feature type="non-terminal residue" evidence="1">
    <location>
        <position position="129"/>
    </location>
</feature>
<gene>
    <name evidence="1" type="ORF">MAR_022457</name>
</gene>
<keyword evidence="2" id="KW-1185">Reference proteome</keyword>
<evidence type="ECO:0000313" key="1">
    <source>
        <dbReference type="EMBL" id="WAQ98084.1"/>
    </source>
</evidence>
<dbReference type="Proteomes" id="UP001164746">
    <property type="component" value="Chromosome 3"/>
</dbReference>
<sequence length="129" mass="14319">TNECLSYPCKNGAICSDLNLRIHITDKRFKGATDVHHGAKHDCMRRDKYSNSRKMPGWKLHFLSSHWTRTLTHMELLADFVMTMCRALLPIPRVSSTNGEVGGKCFADGSCNGEAICAGYFCECGDGTT</sequence>